<dbReference type="SUPFAM" id="SSF57302">
    <property type="entry name" value="Snake toxin-like"/>
    <property type="match status" value="1"/>
</dbReference>
<evidence type="ECO:0000256" key="2">
    <source>
        <dbReference type="ARBA" id="ARBA00023157"/>
    </source>
</evidence>
<organism evidence="4 5">
    <name type="scientific">Branchiostoma lanceolatum</name>
    <name type="common">Common lancelet</name>
    <name type="synonym">Amphioxus lanceolatum</name>
    <dbReference type="NCBI Taxonomy" id="7740"/>
    <lineage>
        <taxon>Eukaryota</taxon>
        <taxon>Metazoa</taxon>
        <taxon>Chordata</taxon>
        <taxon>Cephalochordata</taxon>
        <taxon>Leptocardii</taxon>
        <taxon>Amphioxiformes</taxon>
        <taxon>Branchiostomatidae</taxon>
        <taxon>Branchiostoma</taxon>
    </lineage>
</organism>
<evidence type="ECO:0000256" key="1">
    <source>
        <dbReference type="ARBA" id="ARBA00022729"/>
    </source>
</evidence>
<keyword evidence="5" id="KW-1185">Reference proteome</keyword>
<feature type="signal peptide" evidence="3">
    <location>
        <begin position="1"/>
        <end position="25"/>
    </location>
</feature>
<dbReference type="PANTHER" id="PTHR10036">
    <property type="entry name" value="CD59 GLYCOPROTEIN"/>
    <property type="match status" value="1"/>
</dbReference>
<name>A0A8K0EQS4_BRALA</name>
<gene>
    <name evidence="4" type="primary">Hypp1870</name>
    <name evidence="4" type="ORF">BLAG_LOCUS15485</name>
</gene>
<keyword evidence="1 3" id="KW-0732">Signal</keyword>
<sequence length="138" mass="14997">MMMKTVFGLRLLVTIATISLPSGLALKCYICNEVASREACMRSKLTDCRADQTACMTTHSKNIAGEFWDNACIAQDKCDRFVQQYADHCPKHDESICVSCCNKTGCMGKGAAVTVNASARGTMMATAVLAVLNHFVLF</sequence>
<evidence type="ECO:0000313" key="4">
    <source>
        <dbReference type="EMBL" id="CAH1257645.1"/>
    </source>
</evidence>
<protein>
    <submittedName>
        <fullName evidence="4">Hypp1870 protein</fullName>
    </submittedName>
</protein>
<evidence type="ECO:0000313" key="5">
    <source>
        <dbReference type="Proteomes" id="UP000838412"/>
    </source>
</evidence>
<reference evidence="4" key="1">
    <citation type="submission" date="2022-01" db="EMBL/GenBank/DDBJ databases">
        <authorList>
            <person name="Braso-Vives M."/>
        </authorList>
    </citation>
    <scope>NUCLEOTIDE SEQUENCE</scope>
</reference>
<dbReference type="EMBL" id="OV696688">
    <property type="protein sequence ID" value="CAH1257645.1"/>
    <property type="molecule type" value="Genomic_DNA"/>
</dbReference>
<proteinExistence type="predicted"/>
<keyword evidence="2" id="KW-1015">Disulfide bond</keyword>
<dbReference type="OrthoDB" id="10312753at2759"/>
<dbReference type="Proteomes" id="UP000838412">
    <property type="component" value="Chromosome 3"/>
</dbReference>
<dbReference type="InterPro" id="IPR045860">
    <property type="entry name" value="Snake_toxin-like_sf"/>
</dbReference>
<dbReference type="AlphaFoldDB" id="A0A8K0EQS4"/>
<accession>A0A8K0EQS4</accession>
<feature type="chain" id="PRO_5035470462" evidence="3">
    <location>
        <begin position="26"/>
        <end position="138"/>
    </location>
</feature>
<evidence type="ECO:0000256" key="3">
    <source>
        <dbReference type="SAM" id="SignalP"/>
    </source>
</evidence>